<organism evidence="3 4">
    <name type="scientific">Kalanchoe fedtschenkoi</name>
    <name type="common">Lavender scallops</name>
    <name type="synonym">South American air plant</name>
    <dbReference type="NCBI Taxonomy" id="63787"/>
    <lineage>
        <taxon>Eukaryota</taxon>
        <taxon>Viridiplantae</taxon>
        <taxon>Streptophyta</taxon>
        <taxon>Embryophyta</taxon>
        <taxon>Tracheophyta</taxon>
        <taxon>Spermatophyta</taxon>
        <taxon>Magnoliopsida</taxon>
        <taxon>eudicotyledons</taxon>
        <taxon>Gunneridae</taxon>
        <taxon>Pentapetalae</taxon>
        <taxon>Saxifragales</taxon>
        <taxon>Crassulaceae</taxon>
        <taxon>Kalanchoe</taxon>
    </lineage>
</organism>
<dbReference type="AlphaFoldDB" id="A0A7N0SX29"/>
<sequence>MGLRVASSIFSGSEETPPSFLSSIFITSSLRVCLFSSMAANMKLGWVAAVFVFFLVLQTQLSSARSLSSDFTTLPVDKQHVEAPNTKFAGEYAPLVFNKLPKTVRVPPSGPSKGTNKLKDSKEQPATPTGASAAPQIAVINSRRQ</sequence>
<accession>A0A7N0SX29</accession>
<dbReference type="EnsemblPlants" id="Kaladp0011s0990.1.v1.1">
    <property type="protein sequence ID" value="Kaladp0011s0990.1.v1.1"/>
    <property type="gene ID" value="Kaladp0011s0990.v1.1"/>
</dbReference>
<protein>
    <submittedName>
        <fullName evidence="3">Uncharacterized protein</fullName>
    </submittedName>
</protein>
<keyword evidence="2" id="KW-1133">Transmembrane helix</keyword>
<keyword evidence="4" id="KW-1185">Reference proteome</keyword>
<evidence type="ECO:0000256" key="2">
    <source>
        <dbReference type="SAM" id="Phobius"/>
    </source>
</evidence>
<evidence type="ECO:0000313" key="4">
    <source>
        <dbReference type="Proteomes" id="UP000594263"/>
    </source>
</evidence>
<reference evidence="3" key="1">
    <citation type="submission" date="2021-01" db="UniProtKB">
        <authorList>
            <consortium name="EnsemblPlants"/>
        </authorList>
    </citation>
    <scope>IDENTIFICATION</scope>
</reference>
<feature type="region of interest" description="Disordered" evidence="1">
    <location>
        <begin position="103"/>
        <end position="145"/>
    </location>
</feature>
<keyword evidence="2" id="KW-0812">Transmembrane</keyword>
<name>A0A7N0SX29_KALFE</name>
<keyword evidence="2" id="KW-0472">Membrane</keyword>
<dbReference type="Proteomes" id="UP000594263">
    <property type="component" value="Unplaced"/>
</dbReference>
<proteinExistence type="predicted"/>
<feature type="transmembrane region" description="Helical" evidence="2">
    <location>
        <begin position="44"/>
        <end position="61"/>
    </location>
</feature>
<evidence type="ECO:0000313" key="3">
    <source>
        <dbReference type="EnsemblPlants" id="Kaladp0011s0990.1.v1.1"/>
    </source>
</evidence>
<dbReference type="Gramene" id="Kaladp0011s0990.1.v1.1">
    <property type="protein sequence ID" value="Kaladp0011s0990.1.v1.1"/>
    <property type="gene ID" value="Kaladp0011s0990.v1.1"/>
</dbReference>
<evidence type="ECO:0000256" key="1">
    <source>
        <dbReference type="SAM" id="MobiDB-lite"/>
    </source>
</evidence>